<dbReference type="PANTHER" id="PTHR42928">
    <property type="entry name" value="TRICARBOXYLATE-BINDING PROTEIN"/>
    <property type="match status" value="1"/>
</dbReference>
<dbReference type="AlphaFoldDB" id="A0A4Q7N7Q7"/>
<dbReference type="Gene3D" id="3.40.190.10">
    <property type="entry name" value="Periplasmic binding protein-like II"/>
    <property type="match status" value="1"/>
</dbReference>
<accession>A0A4Q7N7Q7</accession>
<dbReference type="Proteomes" id="UP000292445">
    <property type="component" value="Unassembled WGS sequence"/>
</dbReference>
<feature type="signal peptide" evidence="2">
    <location>
        <begin position="1"/>
        <end position="24"/>
    </location>
</feature>
<keyword evidence="4" id="KW-1185">Reference proteome</keyword>
<evidence type="ECO:0000313" key="3">
    <source>
        <dbReference type="EMBL" id="RZS78050.1"/>
    </source>
</evidence>
<dbReference type="InterPro" id="IPR005064">
    <property type="entry name" value="BUG"/>
</dbReference>
<keyword evidence="3" id="KW-0675">Receptor</keyword>
<name>A0A4Q7N7Q7_9BURK</name>
<dbReference type="PIRSF" id="PIRSF017082">
    <property type="entry name" value="YflP"/>
    <property type="match status" value="1"/>
</dbReference>
<proteinExistence type="inferred from homology"/>
<protein>
    <submittedName>
        <fullName evidence="3">Tripartite-type tricarboxylate transporter receptor subunit TctC</fullName>
    </submittedName>
</protein>
<gene>
    <name evidence="3" type="ORF">EV675_4690</name>
</gene>
<comment type="similarity">
    <text evidence="1">Belongs to the UPF0065 (bug) family.</text>
</comment>
<dbReference type="EMBL" id="SGXC01000003">
    <property type="protein sequence ID" value="RZS78050.1"/>
    <property type="molecule type" value="Genomic_DNA"/>
</dbReference>
<feature type="chain" id="PRO_5020905580" evidence="2">
    <location>
        <begin position="25"/>
        <end position="326"/>
    </location>
</feature>
<keyword evidence="2" id="KW-0732">Signal</keyword>
<dbReference type="InterPro" id="IPR042100">
    <property type="entry name" value="Bug_dom1"/>
</dbReference>
<dbReference type="Gene3D" id="3.40.190.150">
    <property type="entry name" value="Bordetella uptake gene, domain 1"/>
    <property type="match status" value="1"/>
</dbReference>
<reference evidence="3 4" key="1">
    <citation type="submission" date="2019-02" db="EMBL/GenBank/DDBJ databases">
        <title>Genomic Encyclopedia of Type Strains, Phase IV (KMG-IV): sequencing the most valuable type-strain genomes for metagenomic binning, comparative biology and taxonomic classification.</title>
        <authorList>
            <person name="Goeker M."/>
        </authorList>
    </citation>
    <scope>NUCLEOTIDE SEQUENCE [LARGE SCALE GENOMIC DNA]</scope>
    <source>
        <strain evidence="3 4">K24</strain>
    </source>
</reference>
<dbReference type="SUPFAM" id="SSF53850">
    <property type="entry name" value="Periplasmic binding protein-like II"/>
    <property type="match status" value="1"/>
</dbReference>
<comment type="caution">
    <text evidence="3">The sequence shown here is derived from an EMBL/GenBank/DDBJ whole genome shotgun (WGS) entry which is preliminary data.</text>
</comment>
<evidence type="ECO:0000256" key="2">
    <source>
        <dbReference type="SAM" id="SignalP"/>
    </source>
</evidence>
<evidence type="ECO:0000256" key="1">
    <source>
        <dbReference type="ARBA" id="ARBA00006987"/>
    </source>
</evidence>
<dbReference type="Pfam" id="PF03401">
    <property type="entry name" value="TctC"/>
    <property type="match status" value="1"/>
</dbReference>
<dbReference type="CDD" id="cd13578">
    <property type="entry name" value="PBP2_Bug27"/>
    <property type="match status" value="1"/>
</dbReference>
<sequence>MKSIRGIARLAAGCLCITAGSAAADGFPTRPLRVIVGYQPGGAADLVARVAAEGLGAKLGQQVVVENRPGAGGLIANEMVAASSPDGYTLLLVNSSFAYLPTMYSKLKFDTVKDFAPVALLATTQNVLVVNANLPAKNVKELVALAKAKPGKLSYASGGPGGSTHLSTELFKSMTGTDILHIPYKGNAPSIADLSSGQVDMTIGPIPALLPFINGGANSKLRALATSGAQRTPMLPDLPTIAEAGVPGYDAGSWYGFMVAAKTPKDIRDKLEQALLAVGKSDKFVEQLKSAGAEPSVMPADEFRRFVASETDKWGKIIRETGIRGD</sequence>
<evidence type="ECO:0000313" key="4">
    <source>
        <dbReference type="Proteomes" id="UP000292445"/>
    </source>
</evidence>
<dbReference type="RefSeq" id="WP_165404735.1">
    <property type="nucleotide sequence ID" value="NZ_SGXC01000003.1"/>
</dbReference>
<organism evidence="3 4">
    <name type="scientific">Pigmentiphaga kullae</name>
    <dbReference type="NCBI Taxonomy" id="151784"/>
    <lineage>
        <taxon>Bacteria</taxon>
        <taxon>Pseudomonadati</taxon>
        <taxon>Pseudomonadota</taxon>
        <taxon>Betaproteobacteria</taxon>
        <taxon>Burkholderiales</taxon>
        <taxon>Alcaligenaceae</taxon>
        <taxon>Pigmentiphaga</taxon>
    </lineage>
</organism>
<dbReference type="PANTHER" id="PTHR42928:SF5">
    <property type="entry name" value="BLR1237 PROTEIN"/>
    <property type="match status" value="1"/>
</dbReference>